<sequence length="115" mass="12624">MAPRSTRIRPPVGYYKALNEGESASIATIGDLEDEDLPPTHWALAAADPEPTLQQALNGPDAIEWQEVIDYEIGQLEKLGAWEVVNPLSRANIIPCHYVLATKHGPDGEKLKLRA</sequence>
<proteinExistence type="predicted"/>
<keyword evidence="2" id="KW-1185">Reference proteome</keyword>
<evidence type="ECO:0000313" key="2">
    <source>
        <dbReference type="Proteomes" id="UP000183567"/>
    </source>
</evidence>
<evidence type="ECO:0008006" key="3">
    <source>
        <dbReference type="Google" id="ProtNLM"/>
    </source>
</evidence>
<dbReference type="AlphaFoldDB" id="A0A1J8PWR6"/>
<dbReference type="EMBL" id="LVVM01004233">
    <property type="protein sequence ID" value="OJA13285.1"/>
    <property type="molecule type" value="Genomic_DNA"/>
</dbReference>
<evidence type="ECO:0000313" key="1">
    <source>
        <dbReference type="EMBL" id="OJA13285.1"/>
    </source>
</evidence>
<gene>
    <name evidence="1" type="ORF">AZE42_12287</name>
</gene>
<dbReference type="Proteomes" id="UP000183567">
    <property type="component" value="Unassembled WGS sequence"/>
</dbReference>
<protein>
    <recommendedName>
        <fullName evidence="3">Reverse transcriptase Ty1/copia-type domain-containing protein</fullName>
    </recommendedName>
</protein>
<dbReference type="OrthoDB" id="2686693at2759"/>
<name>A0A1J8PWR6_9AGAM</name>
<comment type="caution">
    <text evidence="1">The sequence shown here is derived from an EMBL/GenBank/DDBJ whole genome shotgun (WGS) entry which is preliminary data.</text>
</comment>
<organism evidence="1 2">
    <name type="scientific">Rhizopogon vesiculosus</name>
    <dbReference type="NCBI Taxonomy" id="180088"/>
    <lineage>
        <taxon>Eukaryota</taxon>
        <taxon>Fungi</taxon>
        <taxon>Dikarya</taxon>
        <taxon>Basidiomycota</taxon>
        <taxon>Agaricomycotina</taxon>
        <taxon>Agaricomycetes</taxon>
        <taxon>Agaricomycetidae</taxon>
        <taxon>Boletales</taxon>
        <taxon>Suillineae</taxon>
        <taxon>Rhizopogonaceae</taxon>
        <taxon>Rhizopogon</taxon>
    </lineage>
</organism>
<accession>A0A1J8PWR6</accession>
<reference evidence="1 2" key="1">
    <citation type="submission" date="2016-03" db="EMBL/GenBank/DDBJ databases">
        <title>Comparative genomics of the ectomycorrhizal sister species Rhizopogon vinicolor and Rhizopogon vesiculosus (Basidiomycota: Boletales) reveals a divergence of the mating type B locus.</title>
        <authorList>
            <person name="Mujic A.B."/>
            <person name="Kuo A."/>
            <person name="Tritt A."/>
            <person name="Lipzen A."/>
            <person name="Chen C."/>
            <person name="Johnson J."/>
            <person name="Sharma A."/>
            <person name="Barry K."/>
            <person name="Grigoriev I.V."/>
            <person name="Spatafora J.W."/>
        </authorList>
    </citation>
    <scope>NUCLEOTIDE SEQUENCE [LARGE SCALE GENOMIC DNA]</scope>
    <source>
        <strain evidence="1 2">AM-OR11-056</strain>
    </source>
</reference>